<dbReference type="InterPro" id="IPR044925">
    <property type="entry name" value="His-Me_finger_sf"/>
</dbReference>
<evidence type="ECO:0000313" key="13">
    <source>
        <dbReference type="EMBL" id="KAJ3262098.1"/>
    </source>
</evidence>
<evidence type="ECO:0000259" key="12">
    <source>
        <dbReference type="SMART" id="SM00892"/>
    </source>
</evidence>
<dbReference type="Gene3D" id="3.40.570.10">
    <property type="entry name" value="Extracellular Endonuclease, subunit A"/>
    <property type="match status" value="1"/>
</dbReference>
<evidence type="ECO:0000256" key="1">
    <source>
        <dbReference type="ARBA" id="ARBA00001946"/>
    </source>
</evidence>
<dbReference type="GO" id="GO:0006309">
    <property type="term" value="P:apoptotic DNA fragmentation"/>
    <property type="evidence" value="ECO:0007669"/>
    <property type="project" value="TreeGrafter"/>
</dbReference>
<keyword evidence="6 10" id="KW-0378">Hydrolase</keyword>
<dbReference type="SUPFAM" id="SSF54060">
    <property type="entry name" value="His-Me finger endonucleases"/>
    <property type="match status" value="1"/>
</dbReference>
<dbReference type="InterPro" id="IPR044929">
    <property type="entry name" value="DNA/RNA_non-sp_Endonuclease_sf"/>
</dbReference>
<dbReference type="CDD" id="cd00091">
    <property type="entry name" value="NUC"/>
    <property type="match status" value="1"/>
</dbReference>
<feature type="binding site" evidence="9">
    <location>
        <position position="153"/>
    </location>
    <ligand>
        <name>Mg(2+)</name>
        <dbReference type="ChEBI" id="CHEBI:18420"/>
        <note>catalytic</note>
    </ligand>
</feature>
<dbReference type="InterPro" id="IPR020821">
    <property type="entry name" value="ENPP1-3/EXOG-like_nuc-like"/>
</dbReference>
<dbReference type="PANTHER" id="PTHR13966:SF5">
    <property type="entry name" value="ENDONUCLEASE G, MITOCHONDRIAL"/>
    <property type="match status" value="1"/>
</dbReference>
<dbReference type="InterPro" id="IPR001604">
    <property type="entry name" value="Endo_G_ENPP1-like_dom"/>
</dbReference>
<evidence type="ECO:0000256" key="5">
    <source>
        <dbReference type="ARBA" id="ARBA00022759"/>
    </source>
</evidence>
<evidence type="ECO:0000256" key="7">
    <source>
        <dbReference type="ARBA" id="ARBA00022842"/>
    </source>
</evidence>
<dbReference type="AlphaFoldDB" id="A0AAD5URA7"/>
<keyword evidence="3 10" id="KW-0540">Nuclease</keyword>
<feature type="active site" description="Proton acceptor" evidence="8">
    <location>
        <position position="122"/>
    </location>
</feature>
<dbReference type="EC" id="3.1.30.-" evidence="10"/>
<gene>
    <name evidence="13" type="primary">NUC1</name>
    <name evidence="13" type="ORF">HK103_003941</name>
</gene>
<comment type="caution">
    <text evidence="13">The sequence shown here is derived from an EMBL/GenBank/DDBJ whole genome shotgun (WGS) entry which is preliminary data.</text>
</comment>
<evidence type="ECO:0000256" key="10">
    <source>
        <dbReference type="RuleBase" id="RU366055"/>
    </source>
</evidence>
<protein>
    <recommendedName>
        <fullName evidence="10">Endonuclease</fullName>
        <ecNumber evidence="10">3.1.30.-</ecNumber>
    </recommendedName>
</protein>
<dbReference type="InterPro" id="IPR018524">
    <property type="entry name" value="DNA/RNA_endonuclease_AS"/>
</dbReference>
<evidence type="ECO:0000256" key="2">
    <source>
        <dbReference type="ARBA" id="ARBA00010052"/>
    </source>
</evidence>
<dbReference type="GO" id="GO:0005743">
    <property type="term" value="C:mitochondrial inner membrane"/>
    <property type="evidence" value="ECO:0007669"/>
    <property type="project" value="TreeGrafter"/>
</dbReference>
<dbReference type="GO" id="GO:0000014">
    <property type="term" value="F:single-stranded DNA endodeoxyribonuclease activity"/>
    <property type="evidence" value="ECO:0007669"/>
    <property type="project" value="TreeGrafter"/>
</dbReference>
<dbReference type="GO" id="GO:0004521">
    <property type="term" value="F:RNA endonuclease activity"/>
    <property type="evidence" value="ECO:0007669"/>
    <property type="project" value="TreeGrafter"/>
</dbReference>
<keyword evidence="7" id="KW-0460">Magnesium</keyword>
<evidence type="ECO:0000259" key="11">
    <source>
        <dbReference type="SMART" id="SM00477"/>
    </source>
</evidence>
<name>A0AAD5URA7_9FUNG</name>
<comment type="similarity">
    <text evidence="2 10">Belongs to the DNA/RNA non-specific endonuclease family.</text>
</comment>
<sequence length="282" mass="32030">MSKLFTFVAGLSIGSILSIALCKNIYYDQVVEINPEKSALNSAKSILKYGFPGPISDLIYREAYVTSYNRQTRNPNWAAEIINAENAHPDRSKSHFKEDKSIPVKYRAKLSDYLKSGFDRGHLVPAADIKQSQKALDETFYLTNMSPQVIAFNRGYWAYFEAFCRSLVGKFDDVHVITGPLFLPKLRDGKKFVEYQVIGDSDIAVPTHFFKIILGVEKEKYYLGSFVLPNESIDSNEPLTLFQVPLDSVERASGLEFFQDVAKKLDLCAKVECKVKEFQFKE</sequence>
<dbReference type="SMART" id="SM00477">
    <property type="entry name" value="NUC"/>
    <property type="match status" value="1"/>
</dbReference>
<evidence type="ECO:0000256" key="6">
    <source>
        <dbReference type="ARBA" id="ARBA00022801"/>
    </source>
</evidence>
<proteinExistence type="inferred from homology"/>
<evidence type="ECO:0000256" key="4">
    <source>
        <dbReference type="ARBA" id="ARBA00022723"/>
    </source>
</evidence>
<evidence type="ECO:0000256" key="9">
    <source>
        <dbReference type="PIRSR" id="PIRSR640255-2"/>
    </source>
</evidence>
<dbReference type="Proteomes" id="UP001210925">
    <property type="component" value="Unassembled WGS sequence"/>
</dbReference>
<feature type="domain" description="ENPP1-3/EXOG-like endonuclease/phosphodiesterase" evidence="11">
    <location>
        <begin position="61"/>
        <end position="264"/>
    </location>
</feature>
<evidence type="ECO:0000256" key="8">
    <source>
        <dbReference type="PIRSR" id="PIRSR640255-1"/>
    </source>
</evidence>
<accession>A0AAD5URA7</accession>
<keyword evidence="4 9" id="KW-0479">Metal-binding</keyword>
<feature type="domain" description="DNA/RNA non-specific endonuclease/pyrophosphatase/phosphodiesterase" evidence="12">
    <location>
        <begin position="60"/>
        <end position="264"/>
    </location>
</feature>
<evidence type="ECO:0000313" key="14">
    <source>
        <dbReference type="Proteomes" id="UP001210925"/>
    </source>
</evidence>
<dbReference type="EMBL" id="JADGKB010000003">
    <property type="protein sequence ID" value="KAJ3262098.1"/>
    <property type="molecule type" value="Genomic_DNA"/>
</dbReference>
<dbReference type="PANTHER" id="PTHR13966">
    <property type="entry name" value="ENDONUCLEASE RELATED"/>
    <property type="match status" value="1"/>
</dbReference>
<dbReference type="GO" id="GO:0003676">
    <property type="term" value="F:nucleic acid binding"/>
    <property type="evidence" value="ECO:0007669"/>
    <property type="project" value="InterPro"/>
</dbReference>
<dbReference type="GO" id="GO:0046872">
    <property type="term" value="F:metal ion binding"/>
    <property type="evidence" value="ECO:0007669"/>
    <property type="project" value="UniProtKB-KW"/>
</dbReference>
<dbReference type="PROSITE" id="PS01070">
    <property type="entry name" value="NUCLEASE_NON_SPEC"/>
    <property type="match status" value="1"/>
</dbReference>
<organism evidence="13 14">
    <name type="scientific">Boothiomyces macroporosus</name>
    <dbReference type="NCBI Taxonomy" id="261099"/>
    <lineage>
        <taxon>Eukaryota</taxon>
        <taxon>Fungi</taxon>
        <taxon>Fungi incertae sedis</taxon>
        <taxon>Chytridiomycota</taxon>
        <taxon>Chytridiomycota incertae sedis</taxon>
        <taxon>Chytridiomycetes</taxon>
        <taxon>Rhizophydiales</taxon>
        <taxon>Terramycetaceae</taxon>
        <taxon>Boothiomyces</taxon>
    </lineage>
</organism>
<keyword evidence="5 10" id="KW-0255">Endonuclease</keyword>
<evidence type="ECO:0000256" key="3">
    <source>
        <dbReference type="ARBA" id="ARBA00022722"/>
    </source>
</evidence>
<reference evidence="13" key="1">
    <citation type="submission" date="2020-05" db="EMBL/GenBank/DDBJ databases">
        <title>Phylogenomic resolution of chytrid fungi.</title>
        <authorList>
            <person name="Stajich J.E."/>
            <person name="Amses K."/>
            <person name="Simmons R."/>
            <person name="Seto K."/>
            <person name="Myers J."/>
            <person name="Bonds A."/>
            <person name="Quandt C.A."/>
            <person name="Barry K."/>
            <person name="Liu P."/>
            <person name="Grigoriev I."/>
            <person name="Longcore J.E."/>
            <person name="James T.Y."/>
        </authorList>
    </citation>
    <scope>NUCLEOTIDE SEQUENCE</scope>
    <source>
        <strain evidence="13">PLAUS21</strain>
    </source>
</reference>
<dbReference type="GO" id="GO:0005634">
    <property type="term" value="C:nucleus"/>
    <property type="evidence" value="ECO:0007669"/>
    <property type="project" value="TreeGrafter"/>
</dbReference>
<dbReference type="Pfam" id="PF01223">
    <property type="entry name" value="Endonuclease_NS"/>
    <property type="match status" value="1"/>
</dbReference>
<dbReference type="InterPro" id="IPR040255">
    <property type="entry name" value="Non-specific_endonuclease"/>
</dbReference>
<keyword evidence="14" id="KW-1185">Reference proteome</keyword>
<dbReference type="SMART" id="SM00892">
    <property type="entry name" value="Endonuclease_NS"/>
    <property type="match status" value="1"/>
</dbReference>
<comment type="cofactor">
    <cofactor evidence="1 10">
        <name>Mg(2+)</name>
        <dbReference type="ChEBI" id="CHEBI:18420"/>
    </cofactor>
</comment>